<evidence type="ECO:0000256" key="14">
    <source>
        <dbReference type="SAM" id="Phobius"/>
    </source>
</evidence>
<keyword evidence="5" id="KW-0408">Iron</keyword>
<keyword evidence="5" id="KW-0410">Iron transport</keyword>
<dbReference type="Pfam" id="PF01794">
    <property type="entry name" value="Ferric_reduct"/>
    <property type="match status" value="1"/>
</dbReference>
<evidence type="ECO:0000313" key="18">
    <source>
        <dbReference type="Proteomes" id="UP000663845"/>
    </source>
</evidence>
<protein>
    <recommendedName>
        <fullName evidence="19">Metalloreductase STEAP4</fullName>
    </recommendedName>
</protein>
<comment type="cofactor">
    <cofactor evidence="1">
        <name>heme b</name>
        <dbReference type="ChEBI" id="CHEBI:60344"/>
    </cofactor>
</comment>
<feature type="transmembrane region" description="Helical" evidence="14">
    <location>
        <begin position="268"/>
        <end position="288"/>
    </location>
</feature>
<evidence type="ECO:0000259" key="16">
    <source>
        <dbReference type="Pfam" id="PF03807"/>
    </source>
</evidence>
<dbReference type="GO" id="GO:0005886">
    <property type="term" value="C:plasma membrane"/>
    <property type="evidence" value="ECO:0007669"/>
    <property type="project" value="TreeGrafter"/>
</dbReference>
<evidence type="ECO:0000256" key="7">
    <source>
        <dbReference type="ARBA" id="ARBA00022753"/>
    </source>
</evidence>
<feature type="transmembrane region" description="Helical" evidence="14">
    <location>
        <begin position="410"/>
        <end position="437"/>
    </location>
</feature>
<feature type="domain" description="Ferric oxidoreductase" evidence="15">
    <location>
        <begin position="316"/>
        <end position="456"/>
    </location>
</feature>
<evidence type="ECO:0000256" key="9">
    <source>
        <dbReference type="ARBA" id="ARBA00023002"/>
    </source>
</evidence>
<organism evidence="17 18">
    <name type="scientific">Adineta steineri</name>
    <dbReference type="NCBI Taxonomy" id="433720"/>
    <lineage>
        <taxon>Eukaryota</taxon>
        <taxon>Metazoa</taxon>
        <taxon>Spiralia</taxon>
        <taxon>Gnathifera</taxon>
        <taxon>Rotifera</taxon>
        <taxon>Eurotatoria</taxon>
        <taxon>Bdelloidea</taxon>
        <taxon>Adinetida</taxon>
        <taxon>Adinetidae</taxon>
        <taxon>Adineta</taxon>
    </lineage>
</organism>
<evidence type="ECO:0000256" key="3">
    <source>
        <dbReference type="ARBA" id="ARBA00004337"/>
    </source>
</evidence>
<keyword evidence="10" id="KW-0186">Copper</keyword>
<evidence type="ECO:0000256" key="12">
    <source>
        <dbReference type="ARBA" id="ARBA00048958"/>
    </source>
</evidence>
<dbReference type="GO" id="GO:0006826">
    <property type="term" value="P:iron ion transport"/>
    <property type="evidence" value="ECO:0007669"/>
    <property type="project" value="UniProtKB-KW"/>
</dbReference>
<dbReference type="Pfam" id="PF03807">
    <property type="entry name" value="F420_oxidored"/>
    <property type="match status" value="1"/>
</dbReference>
<evidence type="ECO:0000256" key="2">
    <source>
        <dbReference type="ARBA" id="ARBA00001974"/>
    </source>
</evidence>
<evidence type="ECO:0000313" key="17">
    <source>
        <dbReference type="EMBL" id="CAF0953545.1"/>
    </source>
</evidence>
<dbReference type="GO" id="GO:0008823">
    <property type="term" value="F:cupric reductase (NADH) activity"/>
    <property type="evidence" value="ECO:0007669"/>
    <property type="project" value="TreeGrafter"/>
</dbReference>
<feature type="transmembrane region" description="Helical" evidence="14">
    <location>
        <begin position="12"/>
        <end position="32"/>
    </location>
</feature>
<feature type="transmembrane region" description="Helical" evidence="14">
    <location>
        <begin position="449"/>
        <end position="472"/>
    </location>
</feature>
<dbReference type="InterPro" id="IPR036291">
    <property type="entry name" value="NAD(P)-bd_dom_sf"/>
</dbReference>
<proteinExistence type="inferred from homology"/>
<evidence type="ECO:0000256" key="10">
    <source>
        <dbReference type="ARBA" id="ARBA00023008"/>
    </source>
</evidence>
<dbReference type="InterPro" id="IPR051267">
    <property type="entry name" value="STEAP_metalloreductase"/>
</dbReference>
<dbReference type="PANTHER" id="PTHR14239:SF0">
    <property type="entry name" value="F420-DEPENDENT NADP REDUCTASE"/>
    <property type="match status" value="1"/>
</dbReference>
<evidence type="ECO:0008006" key="19">
    <source>
        <dbReference type="Google" id="ProtNLM"/>
    </source>
</evidence>
<name>A0A814DGY7_9BILA</name>
<evidence type="ECO:0000256" key="8">
    <source>
        <dbReference type="ARBA" id="ARBA00022989"/>
    </source>
</evidence>
<feature type="transmembrane region" description="Helical" evidence="14">
    <location>
        <begin position="478"/>
        <end position="503"/>
    </location>
</feature>
<gene>
    <name evidence="17" type="ORF">JYZ213_LOCUS13437</name>
</gene>
<keyword evidence="11 14" id="KW-0472">Membrane</keyword>
<evidence type="ECO:0000256" key="5">
    <source>
        <dbReference type="ARBA" id="ARBA00022496"/>
    </source>
</evidence>
<dbReference type="EMBL" id="CAJNOG010000108">
    <property type="protein sequence ID" value="CAF0953545.1"/>
    <property type="molecule type" value="Genomic_DNA"/>
</dbReference>
<keyword evidence="8 14" id="KW-1133">Transmembrane helix</keyword>
<dbReference type="GO" id="GO:0010008">
    <property type="term" value="C:endosome membrane"/>
    <property type="evidence" value="ECO:0007669"/>
    <property type="project" value="UniProtKB-SubCell"/>
</dbReference>
<dbReference type="Gene3D" id="3.40.50.720">
    <property type="entry name" value="NAD(P)-binding Rossmann-like Domain"/>
    <property type="match status" value="2"/>
</dbReference>
<dbReference type="SUPFAM" id="SSF51735">
    <property type="entry name" value="NAD(P)-binding Rossmann-fold domains"/>
    <property type="match status" value="2"/>
</dbReference>
<sequence length="529" mass="59159">MNDDQCIGVIGSGNMGLAIAYRLFLSGFRVVLGSRSPAKRQGTKYEAVSIVECIRRSSIIFVSIHPENYKDSLISYLNDEPSLFDGKILIDISNQTSEKIHQDDLSNAEQLQQAIPNAFVVKAFNTVSSFVIQSTTAGESHNILVASDHSIAKDKVIALAKILIDISNQTSEKIHQDDLSNAEQLQQAIPNAFVVKAFNTVSSFVIQSTTAGESHNILVASDHSIAKDKVIALAREMNFESFNAGSIRAARRLESDTKSLFPQWRIPVLFALFLLCIWLTYILCMYYINYGGSSWNQLFLTMMNKALGPCVITMLAIVYMPSNLACIFQLSYGTRDRRFPVWLDRWMLSRKYLGLLTFAFALCHGLFTIILLSPAYIPSWFHSTEIQVMTIHNQTRLIVQGNLMTGTGEIAALLGVLTVLCMSILAITSIPAIGTLLNWREWRFVQSKLGTVTLLLAIGHVVAVGIPFWFPLTVAKAFYNLSSLCLYLPILTILLKFIFWLPCFSRPLYRIRRGQETSKATQSNQILKI</sequence>
<dbReference type="AlphaFoldDB" id="A0A814DGY7"/>
<evidence type="ECO:0000259" key="15">
    <source>
        <dbReference type="Pfam" id="PF01794"/>
    </source>
</evidence>
<dbReference type="PANTHER" id="PTHR14239">
    <property type="entry name" value="DUDULIN-RELATED"/>
    <property type="match status" value="1"/>
</dbReference>
<keyword evidence="5" id="KW-0813">Transport</keyword>
<keyword evidence="7" id="KW-0967">Endosome</keyword>
<keyword evidence="5" id="KW-0406">Ion transport</keyword>
<comment type="caution">
    <text evidence="17">The sequence shown here is derived from an EMBL/GenBank/DDBJ whole genome shotgun (WGS) entry which is preliminary data.</text>
</comment>
<evidence type="ECO:0000256" key="4">
    <source>
        <dbReference type="ARBA" id="ARBA00007729"/>
    </source>
</evidence>
<accession>A0A814DGY7</accession>
<keyword evidence="6 14" id="KW-0812">Transmembrane</keyword>
<dbReference type="InterPro" id="IPR028939">
    <property type="entry name" value="P5C_Rdtase_cat_N"/>
</dbReference>
<comment type="catalytic activity">
    <reaction evidence="12">
        <text>2 Cu(+) + NADP(+) + H(+) = 2 Cu(2+) + NADPH</text>
        <dbReference type="Rhea" id="RHEA:71771"/>
        <dbReference type="ChEBI" id="CHEBI:15378"/>
        <dbReference type="ChEBI" id="CHEBI:29036"/>
        <dbReference type="ChEBI" id="CHEBI:49552"/>
        <dbReference type="ChEBI" id="CHEBI:57783"/>
        <dbReference type="ChEBI" id="CHEBI:58349"/>
    </reaction>
    <physiologicalReaction direction="right-to-left" evidence="12">
        <dbReference type="Rhea" id="RHEA:71773"/>
    </physiologicalReaction>
</comment>
<feature type="transmembrane region" description="Helical" evidence="14">
    <location>
        <begin position="308"/>
        <end position="332"/>
    </location>
</feature>
<dbReference type="Proteomes" id="UP000663845">
    <property type="component" value="Unassembled WGS sequence"/>
</dbReference>
<evidence type="ECO:0000256" key="6">
    <source>
        <dbReference type="ARBA" id="ARBA00022692"/>
    </source>
</evidence>
<comment type="catalytic activity">
    <reaction evidence="13">
        <text>2 Fe(2+) + NADP(+) + H(+) = 2 Fe(3+) + NADPH</text>
        <dbReference type="Rhea" id="RHEA:71767"/>
        <dbReference type="ChEBI" id="CHEBI:15378"/>
        <dbReference type="ChEBI" id="CHEBI:29033"/>
        <dbReference type="ChEBI" id="CHEBI:29034"/>
        <dbReference type="ChEBI" id="CHEBI:57783"/>
        <dbReference type="ChEBI" id="CHEBI:58349"/>
    </reaction>
    <physiologicalReaction direction="right-to-left" evidence="13">
        <dbReference type="Rhea" id="RHEA:71769"/>
    </physiologicalReaction>
</comment>
<keyword evidence="9" id="KW-0560">Oxidoreductase</keyword>
<dbReference type="GO" id="GO:0052851">
    <property type="term" value="F:ferric-chelate reductase (NADPH) activity"/>
    <property type="evidence" value="ECO:0007669"/>
    <property type="project" value="TreeGrafter"/>
</dbReference>
<reference evidence="17" key="1">
    <citation type="submission" date="2021-02" db="EMBL/GenBank/DDBJ databases">
        <authorList>
            <person name="Nowell W R."/>
        </authorList>
    </citation>
    <scope>NUCLEOTIDE SEQUENCE</scope>
</reference>
<dbReference type="GO" id="GO:0015677">
    <property type="term" value="P:copper ion import"/>
    <property type="evidence" value="ECO:0007669"/>
    <property type="project" value="TreeGrafter"/>
</dbReference>
<evidence type="ECO:0000256" key="13">
    <source>
        <dbReference type="ARBA" id="ARBA00049387"/>
    </source>
</evidence>
<dbReference type="InterPro" id="IPR013130">
    <property type="entry name" value="Fe3_Rdtase_TM_dom"/>
</dbReference>
<comment type="cofactor">
    <cofactor evidence="2">
        <name>FAD</name>
        <dbReference type="ChEBI" id="CHEBI:57692"/>
    </cofactor>
</comment>
<comment type="similarity">
    <text evidence="4">Belongs to the STEAP family.</text>
</comment>
<evidence type="ECO:0000256" key="1">
    <source>
        <dbReference type="ARBA" id="ARBA00001970"/>
    </source>
</evidence>
<comment type="subcellular location">
    <subcellularLocation>
        <location evidence="3">Endosome membrane</location>
        <topology evidence="3">Multi-pass membrane protein</topology>
    </subcellularLocation>
</comment>
<evidence type="ECO:0000256" key="11">
    <source>
        <dbReference type="ARBA" id="ARBA00023136"/>
    </source>
</evidence>
<feature type="domain" description="Pyrroline-5-carboxylate reductase catalytic N-terminal" evidence="16">
    <location>
        <begin position="7"/>
        <end position="94"/>
    </location>
</feature>
<feature type="transmembrane region" description="Helical" evidence="14">
    <location>
        <begin position="353"/>
        <end position="377"/>
    </location>
</feature>